<name>A0A8J3G0R1_9BURK</name>
<dbReference type="EMBL" id="BMZG01000012">
    <property type="protein sequence ID" value="GHA78449.1"/>
    <property type="molecule type" value="Genomic_DNA"/>
</dbReference>
<reference evidence="1" key="1">
    <citation type="journal article" date="2014" name="Int. J. Syst. Evol. Microbiol.">
        <title>Complete genome sequence of Corynebacterium casei LMG S-19264T (=DSM 44701T), isolated from a smear-ripened cheese.</title>
        <authorList>
            <consortium name="US DOE Joint Genome Institute (JGI-PGF)"/>
            <person name="Walter F."/>
            <person name="Albersmeier A."/>
            <person name="Kalinowski J."/>
            <person name="Ruckert C."/>
        </authorList>
    </citation>
    <scope>NUCLEOTIDE SEQUENCE</scope>
    <source>
        <strain evidence="1">KCTC 32501</strain>
    </source>
</reference>
<dbReference type="Proteomes" id="UP000614287">
    <property type="component" value="Unassembled WGS sequence"/>
</dbReference>
<reference evidence="1" key="2">
    <citation type="submission" date="2020-09" db="EMBL/GenBank/DDBJ databases">
        <authorList>
            <person name="Sun Q."/>
            <person name="Kim S."/>
        </authorList>
    </citation>
    <scope>NUCLEOTIDE SEQUENCE</scope>
    <source>
        <strain evidence="1">KCTC 32501</strain>
    </source>
</reference>
<sequence length="278" mass="30122">MAWAGDTSSGGQIEGASLDLSVGSAWQGLNKHLIAHIYPVVQVGEGESKRYEKDGNTSVHAPLIDGGEIEYVFNWQSPFENSGTNSKAPALLAMLQSGYLSGLVEMTKSLTGTTSEAQRQEGNSMLDLFKGRTGLTKLNSTQVFSDMPPIKIPVKLYFRAYRDAQLEVEAPLIQLLQWALPQSLSPDGAIVGLMKSTEQQSIKEAAVYALMPSIAPRLVAFQYAGRTYSPMVIESISEPITSPRTSNGHYASLELSITLATLTALDEADIRKIYFGVS</sequence>
<evidence type="ECO:0000313" key="1">
    <source>
        <dbReference type="EMBL" id="GHA78449.1"/>
    </source>
</evidence>
<proteinExistence type="predicted"/>
<gene>
    <name evidence="1" type="ORF">GCM10009007_19360</name>
</gene>
<keyword evidence="2" id="KW-1185">Reference proteome</keyword>
<accession>A0A8J3G0R1</accession>
<dbReference type="RefSeq" id="WP_189493771.1">
    <property type="nucleotide sequence ID" value="NZ_BMZG01000012.1"/>
</dbReference>
<comment type="caution">
    <text evidence="1">The sequence shown here is derived from an EMBL/GenBank/DDBJ whole genome shotgun (WGS) entry which is preliminary data.</text>
</comment>
<dbReference type="AlphaFoldDB" id="A0A8J3G0R1"/>
<evidence type="ECO:0000313" key="2">
    <source>
        <dbReference type="Proteomes" id="UP000614287"/>
    </source>
</evidence>
<protein>
    <submittedName>
        <fullName evidence="1">Uncharacterized protein</fullName>
    </submittedName>
</protein>
<organism evidence="1 2">
    <name type="scientific">Formosimonas limnophila</name>
    <dbReference type="NCBI Taxonomy" id="1384487"/>
    <lineage>
        <taxon>Bacteria</taxon>
        <taxon>Pseudomonadati</taxon>
        <taxon>Pseudomonadota</taxon>
        <taxon>Betaproteobacteria</taxon>
        <taxon>Burkholderiales</taxon>
        <taxon>Burkholderiaceae</taxon>
        <taxon>Formosimonas</taxon>
    </lineage>
</organism>